<reference evidence="7 8" key="1">
    <citation type="journal article" date="2016" name="Genome Announc.">
        <title>Genome Sequence of Madurella mycetomatis mm55, Isolated from a Human Mycetoma Case in Sudan.</title>
        <authorList>
            <person name="Smit S."/>
            <person name="Derks M.F."/>
            <person name="Bervoets S."/>
            <person name="Fahal A."/>
            <person name="van Leeuwen W."/>
            <person name="van Belkum A."/>
            <person name="van de Sande W.W."/>
        </authorList>
    </citation>
    <scope>NUCLEOTIDE SEQUENCE [LARGE SCALE GENOMIC DNA]</scope>
    <source>
        <strain evidence="8">mm55</strain>
    </source>
</reference>
<sequence>MDSTEKTEAPKHEIAGPPAIISMTPKRRAQVEKSMERKLDARCSYFIILYIMNYLDRNNIAAARLKGLEEDLNYNQYTTCLSILYIGYILMYVSSNIAINLVSRPSLYIGVSMLLKRLVSTVSGTVQDPTGMYTRQELTTRNALLFYEKLISGAFSALVGAGALPNIQGVLGHAAWRWLFYSWGLPESGLLTSFIQPDLPQNTRGFTEEELYVAQLCITEDFRHIIGPIILGFIVFIISMSTLNVAARYVSKQAVMLASCVFYSWISSSFPRPPAKRAVVIAMINAFSQLGNVAGFYVWTFPRTVTARATASSRPCSALQSLAVSYPR</sequence>
<feature type="transmembrane region" description="Helical" evidence="6">
    <location>
        <begin position="225"/>
        <end position="243"/>
    </location>
</feature>
<comment type="subcellular location">
    <subcellularLocation>
        <location evidence="1">Membrane</location>
        <topology evidence="1">Multi-pass membrane protein</topology>
    </subcellularLocation>
</comment>
<keyword evidence="4 6" id="KW-1133">Transmembrane helix</keyword>
<keyword evidence="5 6" id="KW-0472">Membrane</keyword>
<evidence type="ECO:0000256" key="3">
    <source>
        <dbReference type="ARBA" id="ARBA00022692"/>
    </source>
</evidence>
<evidence type="ECO:0000256" key="4">
    <source>
        <dbReference type="ARBA" id="ARBA00022989"/>
    </source>
</evidence>
<dbReference type="Proteomes" id="UP000078237">
    <property type="component" value="Unassembled WGS sequence"/>
</dbReference>
<feature type="transmembrane region" description="Helical" evidence="6">
    <location>
        <begin position="75"/>
        <end position="94"/>
    </location>
</feature>
<dbReference type="PANTHER" id="PTHR43791">
    <property type="entry name" value="PERMEASE-RELATED"/>
    <property type="match status" value="1"/>
</dbReference>
<evidence type="ECO:0000313" key="8">
    <source>
        <dbReference type="Proteomes" id="UP000078237"/>
    </source>
</evidence>
<dbReference type="InterPro" id="IPR036259">
    <property type="entry name" value="MFS_trans_sf"/>
</dbReference>
<feature type="transmembrane region" description="Helical" evidence="6">
    <location>
        <begin position="278"/>
        <end position="299"/>
    </location>
</feature>
<evidence type="ECO:0000256" key="1">
    <source>
        <dbReference type="ARBA" id="ARBA00004141"/>
    </source>
</evidence>
<dbReference type="SUPFAM" id="SSF103473">
    <property type="entry name" value="MFS general substrate transporter"/>
    <property type="match status" value="1"/>
</dbReference>
<name>A0A175VPH1_9PEZI</name>
<dbReference type="VEuPathDB" id="FungiDB:MMYC01_210338"/>
<evidence type="ECO:0000313" key="7">
    <source>
        <dbReference type="EMBL" id="KXX73408.1"/>
    </source>
</evidence>
<dbReference type="PANTHER" id="PTHR43791:SF6">
    <property type="entry name" value="TRANSPORTER, PUTATIVE (AFU_ORTHOLOGUE AFUA_1G16690)-RELATED"/>
    <property type="match status" value="1"/>
</dbReference>
<keyword evidence="8" id="KW-1185">Reference proteome</keyword>
<evidence type="ECO:0000256" key="6">
    <source>
        <dbReference type="SAM" id="Phobius"/>
    </source>
</evidence>
<dbReference type="GO" id="GO:0022857">
    <property type="term" value="F:transmembrane transporter activity"/>
    <property type="evidence" value="ECO:0007669"/>
    <property type="project" value="TreeGrafter"/>
</dbReference>
<dbReference type="GO" id="GO:0016020">
    <property type="term" value="C:membrane"/>
    <property type="evidence" value="ECO:0007669"/>
    <property type="project" value="UniProtKB-SubCell"/>
</dbReference>
<proteinExistence type="predicted"/>
<keyword evidence="3 6" id="KW-0812">Transmembrane</keyword>
<dbReference type="EMBL" id="LCTW02000480">
    <property type="protein sequence ID" value="KXX73408.1"/>
    <property type="molecule type" value="Genomic_DNA"/>
</dbReference>
<dbReference type="OrthoDB" id="2250022at2759"/>
<protein>
    <submittedName>
        <fullName evidence="7">Tartrate transporter</fullName>
    </submittedName>
</protein>
<gene>
    <name evidence="7" type="ORF">MMYC01_210338</name>
</gene>
<keyword evidence="2" id="KW-0813">Transport</keyword>
<evidence type="ECO:0000256" key="5">
    <source>
        <dbReference type="ARBA" id="ARBA00023136"/>
    </source>
</evidence>
<comment type="caution">
    <text evidence="7">The sequence shown here is derived from an EMBL/GenBank/DDBJ whole genome shotgun (WGS) entry which is preliminary data.</text>
</comment>
<evidence type="ECO:0000256" key="2">
    <source>
        <dbReference type="ARBA" id="ARBA00022448"/>
    </source>
</evidence>
<dbReference type="AlphaFoldDB" id="A0A175VPH1"/>
<accession>A0A175VPH1</accession>
<organism evidence="7 8">
    <name type="scientific">Madurella mycetomatis</name>
    <dbReference type="NCBI Taxonomy" id="100816"/>
    <lineage>
        <taxon>Eukaryota</taxon>
        <taxon>Fungi</taxon>
        <taxon>Dikarya</taxon>
        <taxon>Ascomycota</taxon>
        <taxon>Pezizomycotina</taxon>
        <taxon>Sordariomycetes</taxon>
        <taxon>Sordariomycetidae</taxon>
        <taxon>Sordariales</taxon>
        <taxon>Sordariales incertae sedis</taxon>
        <taxon>Madurella</taxon>
    </lineage>
</organism>